<comment type="cofactor">
    <cofactor evidence="14">
        <name>[4Fe-4S] cluster</name>
        <dbReference type="ChEBI" id="CHEBI:49883"/>
    </cofactor>
    <text evidence="14">Binds 1 [4Fe-4S] cluster. The cluster is coordinated with 3 cysteines and an exchangeable S-adenosyl-L-methionine.</text>
</comment>
<comment type="miscellaneous">
    <text evidence="14">Reaction proceeds by a ping-pong mechanism involving intermediate methylation of a conserved cysteine residue.</text>
</comment>
<reference evidence="16 17" key="1">
    <citation type="submission" date="2019-02" db="EMBL/GenBank/DDBJ databases">
        <title>Deep-cultivation of Planctomycetes and their phenomic and genomic characterization uncovers novel biology.</title>
        <authorList>
            <person name="Wiegand S."/>
            <person name="Jogler M."/>
            <person name="Boedeker C."/>
            <person name="Pinto D."/>
            <person name="Vollmers J."/>
            <person name="Rivas-Marin E."/>
            <person name="Kohn T."/>
            <person name="Peeters S.H."/>
            <person name="Heuer A."/>
            <person name="Rast P."/>
            <person name="Oberbeckmann S."/>
            <person name="Bunk B."/>
            <person name="Jeske O."/>
            <person name="Meyerdierks A."/>
            <person name="Storesund J.E."/>
            <person name="Kallscheuer N."/>
            <person name="Luecker S."/>
            <person name="Lage O.M."/>
            <person name="Pohl T."/>
            <person name="Merkel B.J."/>
            <person name="Hornburger P."/>
            <person name="Mueller R.-W."/>
            <person name="Bruemmer F."/>
            <person name="Labrenz M."/>
            <person name="Spormann A.M."/>
            <person name="Op den Camp H."/>
            <person name="Overmann J."/>
            <person name="Amann R."/>
            <person name="Jetten M.S.M."/>
            <person name="Mascher T."/>
            <person name="Medema M.H."/>
            <person name="Devos D.P."/>
            <person name="Kaster A.-K."/>
            <person name="Ovreas L."/>
            <person name="Rohde M."/>
            <person name="Galperin M.Y."/>
            <person name="Jogler C."/>
        </authorList>
    </citation>
    <scope>NUCLEOTIDE SEQUENCE [LARGE SCALE GENOMIC DNA]</scope>
    <source>
        <strain evidence="16 17">Mal4</strain>
    </source>
</reference>
<keyword evidence="3 14" id="KW-0004">4Fe-4S</keyword>
<keyword evidence="10 14" id="KW-0479">Metal-binding</keyword>
<evidence type="ECO:0000256" key="6">
    <source>
        <dbReference type="ARBA" id="ARBA00022603"/>
    </source>
</evidence>
<feature type="binding site" evidence="14">
    <location>
        <position position="118"/>
    </location>
    <ligand>
        <name>[4Fe-4S] cluster</name>
        <dbReference type="ChEBI" id="CHEBI:49883"/>
        <note>4Fe-4S-S-AdoMet</note>
    </ligand>
</feature>
<feature type="binding site" evidence="14">
    <location>
        <position position="111"/>
    </location>
    <ligand>
        <name>[4Fe-4S] cluster</name>
        <dbReference type="ChEBI" id="CHEBI:49883"/>
        <note>4Fe-4S-S-AdoMet</note>
    </ligand>
</feature>
<dbReference type="GO" id="GO:0046872">
    <property type="term" value="F:metal ion binding"/>
    <property type="evidence" value="ECO:0007669"/>
    <property type="project" value="UniProtKB-KW"/>
</dbReference>
<keyword evidence="11 14" id="KW-0408">Iron</keyword>
<keyword evidence="6 14" id="KW-0489">Methyltransferase</keyword>
<dbReference type="GO" id="GO:0070040">
    <property type="term" value="F:rRNA (adenine(2503)-C2-)-methyltransferase activity"/>
    <property type="evidence" value="ECO:0007669"/>
    <property type="project" value="UniProtKB-UniRule"/>
</dbReference>
<dbReference type="FunFam" id="3.20.20.70:FF:000014">
    <property type="entry name" value="Probable dual-specificity RNA methyltransferase RlmN"/>
    <property type="match status" value="1"/>
</dbReference>
<dbReference type="InterPro" id="IPR004383">
    <property type="entry name" value="rRNA_lsu_MTrfase_RlmN/Cfr"/>
</dbReference>
<keyword evidence="4 14" id="KW-0963">Cytoplasm</keyword>
<dbReference type="Pfam" id="PF04055">
    <property type="entry name" value="Radical_SAM"/>
    <property type="match status" value="1"/>
</dbReference>
<comment type="catalytic activity">
    <reaction evidence="14">
        <text>adenosine(2503) in 23S rRNA + 2 reduced [2Fe-2S]-[ferredoxin] + 2 S-adenosyl-L-methionine = 2-methyladenosine(2503) in 23S rRNA + 5'-deoxyadenosine + L-methionine + 2 oxidized [2Fe-2S]-[ferredoxin] + S-adenosyl-L-homocysteine</text>
        <dbReference type="Rhea" id="RHEA:42916"/>
        <dbReference type="Rhea" id="RHEA-COMP:10000"/>
        <dbReference type="Rhea" id="RHEA-COMP:10001"/>
        <dbReference type="Rhea" id="RHEA-COMP:10152"/>
        <dbReference type="Rhea" id="RHEA-COMP:10282"/>
        <dbReference type="ChEBI" id="CHEBI:17319"/>
        <dbReference type="ChEBI" id="CHEBI:33737"/>
        <dbReference type="ChEBI" id="CHEBI:33738"/>
        <dbReference type="ChEBI" id="CHEBI:57844"/>
        <dbReference type="ChEBI" id="CHEBI:57856"/>
        <dbReference type="ChEBI" id="CHEBI:59789"/>
        <dbReference type="ChEBI" id="CHEBI:74411"/>
        <dbReference type="ChEBI" id="CHEBI:74497"/>
        <dbReference type="EC" id="2.1.1.192"/>
    </reaction>
</comment>
<dbReference type="CDD" id="cd01335">
    <property type="entry name" value="Radical_SAM"/>
    <property type="match status" value="1"/>
</dbReference>
<dbReference type="SUPFAM" id="SSF102114">
    <property type="entry name" value="Radical SAM enzymes"/>
    <property type="match status" value="1"/>
</dbReference>
<evidence type="ECO:0000256" key="4">
    <source>
        <dbReference type="ARBA" id="ARBA00022490"/>
    </source>
</evidence>
<dbReference type="EC" id="2.1.1.192" evidence="14"/>
<evidence type="ECO:0000256" key="10">
    <source>
        <dbReference type="ARBA" id="ARBA00022723"/>
    </source>
</evidence>
<dbReference type="InterPro" id="IPR048641">
    <property type="entry name" value="RlmN_N"/>
</dbReference>
<dbReference type="Pfam" id="PF21016">
    <property type="entry name" value="RlmN_N"/>
    <property type="match status" value="1"/>
</dbReference>
<dbReference type="RefSeq" id="WP_145367976.1">
    <property type="nucleotide sequence ID" value="NZ_CP036275.1"/>
</dbReference>
<proteinExistence type="inferred from homology"/>
<evidence type="ECO:0000256" key="1">
    <source>
        <dbReference type="ARBA" id="ARBA00004496"/>
    </source>
</evidence>
<dbReference type="NCBIfam" id="TIGR00048">
    <property type="entry name" value="rRNA_mod_RlmN"/>
    <property type="match status" value="1"/>
</dbReference>
<feature type="domain" description="Radical SAM core" evidence="15">
    <location>
        <begin position="97"/>
        <end position="329"/>
    </location>
</feature>
<dbReference type="Gene3D" id="3.20.20.70">
    <property type="entry name" value="Aldolase class I"/>
    <property type="match status" value="1"/>
</dbReference>
<comment type="similarity">
    <text evidence="2 14">Belongs to the radical SAM superfamily. RlmN family.</text>
</comment>
<feature type="binding site" evidence="14">
    <location>
        <position position="291"/>
    </location>
    <ligand>
        <name>S-adenosyl-L-methionine</name>
        <dbReference type="ChEBI" id="CHEBI:59789"/>
    </ligand>
</feature>
<dbReference type="SFLD" id="SFLDF00275">
    <property type="entry name" value="adenosine_C2_methyltransferase"/>
    <property type="match status" value="1"/>
</dbReference>
<keyword evidence="17" id="KW-1185">Reference proteome</keyword>
<dbReference type="HAMAP" id="MF_01849">
    <property type="entry name" value="RNA_methyltr_RlmN"/>
    <property type="match status" value="1"/>
</dbReference>
<dbReference type="SFLD" id="SFLDS00029">
    <property type="entry name" value="Radical_SAM"/>
    <property type="match status" value="1"/>
</dbReference>
<feature type="binding site" evidence="14">
    <location>
        <begin position="160"/>
        <end position="161"/>
    </location>
    <ligand>
        <name>S-adenosyl-L-methionine</name>
        <dbReference type="ChEBI" id="CHEBI:59789"/>
    </ligand>
</feature>
<gene>
    <name evidence="14 16" type="primary">rlmN</name>
    <name evidence="16" type="ORF">Mal4_15110</name>
</gene>
<dbReference type="PROSITE" id="PS51918">
    <property type="entry name" value="RADICAL_SAM"/>
    <property type="match status" value="1"/>
</dbReference>
<accession>A0A517Z3X4</accession>
<evidence type="ECO:0000259" key="15">
    <source>
        <dbReference type="PROSITE" id="PS51918"/>
    </source>
</evidence>
<dbReference type="GO" id="GO:0070475">
    <property type="term" value="P:rRNA base methylation"/>
    <property type="evidence" value="ECO:0007669"/>
    <property type="project" value="UniProtKB-UniRule"/>
</dbReference>
<feature type="active site" description="S-methylcysteine intermediate" evidence="14">
    <location>
        <position position="334"/>
    </location>
</feature>
<evidence type="ECO:0000256" key="13">
    <source>
        <dbReference type="ARBA" id="ARBA00023157"/>
    </source>
</evidence>
<evidence type="ECO:0000256" key="3">
    <source>
        <dbReference type="ARBA" id="ARBA00022485"/>
    </source>
</evidence>
<dbReference type="InterPro" id="IPR027492">
    <property type="entry name" value="RNA_MTrfase_RlmN"/>
</dbReference>
<keyword evidence="13 14" id="KW-1015">Disulfide bond</keyword>
<dbReference type="GO" id="GO:0051539">
    <property type="term" value="F:4 iron, 4 sulfur cluster binding"/>
    <property type="evidence" value="ECO:0007669"/>
    <property type="project" value="UniProtKB-UniRule"/>
</dbReference>
<feature type="binding site" evidence="14">
    <location>
        <position position="115"/>
    </location>
    <ligand>
        <name>[4Fe-4S] cluster</name>
        <dbReference type="ChEBI" id="CHEBI:49883"/>
        <note>4Fe-4S-S-AdoMet</note>
    </ligand>
</feature>
<evidence type="ECO:0000256" key="12">
    <source>
        <dbReference type="ARBA" id="ARBA00023014"/>
    </source>
</evidence>
<feature type="active site" description="Proton acceptor" evidence="14">
    <location>
        <position position="91"/>
    </location>
</feature>
<dbReference type="SFLD" id="SFLDG01062">
    <property type="entry name" value="methyltransferase_(Class_A)"/>
    <property type="match status" value="1"/>
</dbReference>
<evidence type="ECO:0000256" key="9">
    <source>
        <dbReference type="ARBA" id="ARBA00022694"/>
    </source>
</evidence>
<evidence type="ECO:0000313" key="16">
    <source>
        <dbReference type="EMBL" id="QDU37202.1"/>
    </source>
</evidence>
<keyword evidence="5 14" id="KW-0698">rRNA processing</keyword>
<evidence type="ECO:0000256" key="2">
    <source>
        <dbReference type="ARBA" id="ARBA00007544"/>
    </source>
</evidence>
<feature type="binding site" evidence="14">
    <location>
        <position position="192"/>
    </location>
    <ligand>
        <name>S-adenosyl-L-methionine</name>
        <dbReference type="ChEBI" id="CHEBI:59789"/>
    </ligand>
</feature>
<dbReference type="Proteomes" id="UP000320496">
    <property type="component" value="Chromosome"/>
</dbReference>
<name>A0A517Z3X4_9PLAN</name>
<dbReference type="PIRSF" id="PIRSF006004">
    <property type="entry name" value="CHP00048"/>
    <property type="match status" value="1"/>
</dbReference>
<comment type="subcellular location">
    <subcellularLocation>
        <location evidence="1 14">Cytoplasm</location>
    </subcellularLocation>
</comment>
<dbReference type="EMBL" id="CP036275">
    <property type="protein sequence ID" value="QDU37202.1"/>
    <property type="molecule type" value="Genomic_DNA"/>
</dbReference>
<evidence type="ECO:0000313" key="17">
    <source>
        <dbReference type="Proteomes" id="UP000320496"/>
    </source>
</evidence>
<evidence type="ECO:0000256" key="8">
    <source>
        <dbReference type="ARBA" id="ARBA00022691"/>
    </source>
</evidence>
<dbReference type="InterPro" id="IPR007197">
    <property type="entry name" value="rSAM"/>
</dbReference>
<dbReference type="InterPro" id="IPR013785">
    <property type="entry name" value="Aldolase_TIM"/>
</dbReference>
<evidence type="ECO:0000256" key="5">
    <source>
        <dbReference type="ARBA" id="ARBA00022552"/>
    </source>
</evidence>
<keyword evidence="8 14" id="KW-0949">S-adenosyl-L-methionine</keyword>
<protein>
    <recommendedName>
        <fullName evidence="14">Probable dual-specificity RNA methyltransferase RlmN</fullName>
        <ecNumber evidence="14">2.1.1.192</ecNumber>
    </recommendedName>
    <alternativeName>
        <fullName evidence="14">23S rRNA (adenine(2503)-C(2))-methyltransferase</fullName>
    </alternativeName>
    <alternativeName>
        <fullName evidence="14">23S rRNA m2A2503 methyltransferase</fullName>
    </alternativeName>
    <alternativeName>
        <fullName evidence="14">Ribosomal RNA large subunit methyltransferase N</fullName>
    </alternativeName>
    <alternativeName>
        <fullName evidence="14">tRNA (adenine(37)-C(2))-methyltransferase</fullName>
    </alternativeName>
    <alternativeName>
        <fullName evidence="14">tRNA m2A37 methyltransferase</fullName>
    </alternativeName>
</protein>
<comment type="catalytic activity">
    <reaction evidence="14">
        <text>adenosine(37) in tRNA + 2 reduced [2Fe-2S]-[ferredoxin] + 2 S-adenosyl-L-methionine = 2-methyladenosine(37) in tRNA + 5'-deoxyadenosine + L-methionine + 2 oxidized [2Fe-2S]-[ferredoxin] + S-adenosyl-L-homocysteine</text>
        <dbReference type="Rhea" id="RHEA:43332"/>
        <dbReference type="Rhea" id="RHEA-COMP:10000"/>
        <dbReference type="Rhea" id="RHEA-COMP:10001"/>
        <dbReference type="Rhea" id="RHEA-COMP:10162"/>
        <dbReference type="Rhea" id="RHEA-COMP:10485"/>
        <dbReference type="ChEBI" id="CHEBI:17319"/>
        <dbReference type="ChEBI" id="CHEBI:33737"/>
        <dbReference type="ChEBI" id="CHEBI:33738"/>
        <dbReference type="ChEBI" id="CHEBI:57844"/>
        <dbReference type="ChEBI" id="CHEBI:57856"/>
        <dbReference type="ChEBI" id="CHEBI:59789"/>
        <dbReference type="ChEBI" id="CHEBI:74411"/>
        <dbReference type="ChEBI" id="CHEBI:74497"/>
        <dbReference type="EC" id="2.1.1.192"/>
    </reaction>
</comment>
<dbReference type="AlphaFoldDB" id="A0A517Z3X4"/>
<comment type="function">
    <text evidence="14">Specifically methylates position 2 of adenine 2503 in 23S rRNA and position 2 of adenine 37 in tRNAs.</text>
</comment>
<dbReference type="PANTHER" id="PTHR30544">
    <property type="entry name" value="23S RRNA METHYLTRANSFERASE"/>
    <property type="match status" value="1"/>
</dbReference>
<evidence type="ECO:0000256" key="7">
    <source>
        <dbReference type="ARBA" id="ARBA00022679"/>
    </source>
</evidence>
<comment type="caution">
    <text evidence="14">Lacks conserved residue(s) required for the propagation of feature annotation.</text>
</comment>
<dbReference type="GO" id="GO:0002935">
    <property type="term" value="F:tRNA (adenine(37)-C2)-methyltransferase activity"/>
    <property type="evidence" value="ECO:0007669"/>
    <property type="project" value="UniProtKB-UniRule"/>
</dbReference>
<dbReference type="GO" id="GO:0019843">
    <property type="term" value="F:rRNA binding"/>
    <property type="evidence" value="ECO:0007669"/>
    <property type="project" value="UniProtKB-UniRule"/>
</dbReference>
<keyword evidence="7 14" id="KW-0808">Transferase</keyword>
<keyword evidence="12 14" id="KW-0411">Iron-sulfur</keyword>
<dbReference type="GO" id="GO:0030488">
    <property type="term" value="P:tRNA methylation"/>
    <property type="evidence" value="ECO:0007669"/>
    <property type="project" value="UniProtKB-UniRule"/>
</dbReference>
<sequence>MLRPVTDLSRAELAAWCEEHGQQPYRADQIRRWIFGKRVDAFEEMHDIPAALRTALAEEFRLFASTVVRHQVSRDGTEKLLLALHDGEHLECVLMREDDRRTVCISTQVGCAMGCVFCASGLEGVTRNLSMGEILDQVLRLDRVLGPDERITNVVVMGMGEPLANLKNLLPTLKTLNEKGAFGLGARRVTVSTVGLPDRMAELAKEKPAYNLAVSLHAPNDELRTQIVPVNKSIGLEAILQAADEYFDKTGRRVTYEYVLLAETNDRTEHARELASLLQKRNAHINVIPMNPVAPLDHHAPAMPRTQQFVETLRGLGVNVTVRKRKGADIDAACGQLRLRHEQSDDLVTLET</sequence>
<evidence type="ECO:0000256" key="14">
    <source>
        <dbReference type="HAMAP-Rule" id="MF_01849"/>
    </source>
</evidence>
<dbReference type="GO" id="GO:0005737">
    <property type="term" value="C:cytoplasm"/>
    <property type="evidence" value="ECO:0007669"/>
    <property type="project" value="UniProtKB-SubCell"/>
</dbReference>
<dbReference type="InterPro" id="IPR040072">
    <property type="entry name" value="Methyltransferase_A"/>
</dbReference>
<keyword evidence="9 14" id="KW-0819">tRNA processing</keyword>
<organism evidence="16 17">
    <name type="scientific">Maioricimonas rarisocia</name>
    <dbReference type="NCBI Taxonomy" id="2528026"/>
    <lineage>
        <taxon>Bacteria</taxon>
        <taxon>Pseudomonadati</taxon>
        <taxon>Planctomycetota</taxon>
        <taxon>Planctomycetia</taxon>
        <taxon>Planctomycetales</taxon>
        <taxon>Planctomycetaceae</taxon>
        <taxon>Maioricimonas</taxon>
    </lineage>
</organism>
<dbReference type="GO" id="GO:0000049">
    <property type="term" value="F:tRNA binding"/>
    <property type="evidence" value="ECO:0007669"/>
    <property type="project" value="UniProtKB-UniRule"/>
</dbReference>
<feature type="binding site" evidence="14">
    <location>
        <begin position="215"/>
        <end position="217"/>
    </location>
    <ligand>
        <name>S-adenosyl-L-methionine</name>
        <dbReference type="ChEBI" id="CHEBI:59789"/>
    </ligand>
</feature>
<dbReference type="OrthoDB" id="9793973at2"/>
<dbReference type="PANTHER" id="PTHR30544:SF5">
    <property type="entry name" value="RADICAL SAM CORE DOMAIN-CONTAINING PROTEIN"/>
    <property type="match status" value="1"/>
</dbReference>
<evidence type="ECO:0000256" key="11">
    <source>
        <dbReference type="ARBA" id="ARBA00023004"/>
    </source>
</evidence>
<dbReference type="KEGG" id="mri:Mal4_15110"/>
<dbReference type="InterPro" id="IPR058240">
    <property type="entry name" value="rSAM_sf"/>
</dbReference>
<dbReference type="Gene3D" id="1.10.150.530">
    <property type="match status" value="1"/>
</dbReference>